<dbReference type="RefSeq" id="WP_273941132.1">
    <property type="nucleotide sequence ID" value="NZ_CP097263.1"/>
</dbReference>
<dbReference type="SUPFAM" id="SSF46689">
    <property type="entry name" value="Homeodomain-like"/>
    <property type="match status" value="1"/>
</dbReference>
<dbReference type="PANTHER" id="PTHR30055:SF220">
    <property type="entry name" value="TETR-FAMILY REGULATORY PROTEIN"/>
    <property type="match status" value="1"/>
</dbReference>
<dbReference type="InterPro" id="IPR050109">
    <property type="entry name" value="HTH-type_TetR-like_transc_reg"/>
</dbReference>
<dbReference type="SUPFAM" id="SSF48498">
    <property type="entry name" value="Tetracyclin repressor-like, C-terminal domain"/>
    <property type="match status" value="1"/>
</dbReference>
<evidence type="ECO:0000256" key="1">
    <source>
        <dbReference type="ARBA" id="ARBA00023015"/>
    </source>
</evidence>
<dbReference type="Pfam" id="PF13305">
    <property type="entry name" value="TetR_C_33"/>
    <property type="match status" value="1"/>
</dbReference>
<evidence type="ECO:0000313" key="7">
    <source>
        <dbReference type="Proteomes" id="UP001589810"/>
    </source>
</evidence>
<evidence type="ECO:0000256" key="3">
    <source>
        <dbReference type="ARBA" id="ARBA00023163"/>
    </source>
</evidence>
<comment type="caution">
    <text evidence="6">The sequence shown here is derived from an EMBL/GenBank/DDBJ whole genome shotgun (WGS) entry which is preliminary data.</text>
</comment>
<dbReference type="PROSITE" id="PS50977">
    <property type="entry name" value="HTH_TETR_2"/>
    <property type="match status" value="1"/>
</dbReference>
<evidence type="ECO:0000259" key="5">
    <source>
        <dbReference type="PROSITE" id="PS50977"/>
    </source>
</evidence>
<organism evidence="6 7">
    <name type="scientific">Kutzneria chonburiensis</name>
    <dbReference type="NCBI Taxonomy" id="1483604"/>
    <lineage>
        <taxon>Bacteria</taxon>
        <taxon>Bacillati</taxon>
        <taxon>Actinomycetota</taxon>
        <taxon>Actinomycetes</taxon>
        <taxon>Pseudonocardiales</taxon>
        <taxon>Pseudonocardiaceae</taxon>
        <taxon>Kutzneria</taxon>
    </lineage>
</organism>
<dbReference type="PANTHER" id="PTHR30055">
    <property type="entry name" value="HTH-TYPE TRANSCRIPTIONAL REGULATOR RUTR"/>
    <property type="match status" value="1"/>
</dbReference>
<keyword evidence="1" id="KW-0805">Transcription regulation</keyword>
<evidence type="ECO:0000256" key="4">
    <source>
        <dbReference type="PROSITE-ProRule" id="PRU00335"/>
    </source>
</evidence>
<dbReference type="EMBL" id="JBHLUD010000004">
    <property type="protein sequence ID" value="MFC0542717.1"/>
    <property type="molecule type" value="Genomic_DNA"/>
</dbReference>
<feature type="domain" description="HTH tetR-type" evidence="5">
    <location>
        <begin position="11"/>
        <end position="71"/>
    </location>
</feature>
<dbReference type="InterPro" id="IPR001647">
    <property type="entry name" value="HTH_TetR"/>
</dbReference>
<name>A0ABV6MRD8_9PSEU</name>
<keyword evidence="2 4" id="KW-0238">DNA-binding</keyword>
<protein>
    <submittedName>
        <fullName evidence="6">TetR/AcrR family transcriptional regulator</fullName>
    </submittedName>
</protein>
<dbReference type="PRINTS" id="PR00455">
    <property type="entry name" value="HTHTETR"/>
</dbReference>
<accession>A0ABV6MRD8</accession>
<dbReference type="Gene3D" id="1.10.357.10">
    <property type="entry name" value="Tetracycline Repressor, domain 2"/>
    <property type="match status" value="1"/>
</dbReference>
<dbReference type="InterPro" id="IPR036271">
    <property type="entry name" value="Tet_transcr_reg_TetR-rel_C_sf"/>
</dbReference>
<keyword evidence="7" id="KW-1185">Reference proteome</keyword>
<proteinExistence type="predicted"/>
<dbReference type="InterPro" id="IPR009057">
    <property type="entry name" value="Homeodomain-like_sf"/>
</dbReference>
<dbReference type="Proteomes" id="UP001589810">
    <property type="component" value="Unassembled WGS sequence"/>
</dbReference>
<evidence type="ECO:0000256" key="2">
    <source>
        <dbReference type="ARBA" id="ARBA00023125"/>
    </source>
</evidence>
<dbReference type="InterPro" id="IPR025996">
    <property type="entry name" value="MT1864/Rv1816-like_C"/>
</dbReference>
<keyword evidence="3" id="KW-0804">Transcription</keyword>
<gene>
    <name evidence="6" type="ORF">ACFFH7_14565</name>
</gene>
<dbReference type="Pfam" id="PF00440">
    <property type="entry name" value="TetR_N"/>
    <property type="match status" value="1"/>
</dbReference>
<reference evidence="6 7" key="1">
    <citation type="submission" date="2024-09" db="EMBL/GenBank/DDBJ databases">
        <authorList>
            <person name="Sun Q."/>
            <person name="Mori K."/>
        </authorList>
    </citation>
    <scope>NUCLEOTIDE SEQUENCE [LARGE SCALE GENOMIC DNA]</scope>
    <source>
        <strain evidence="6 7">TBRC 1432</strain>
    </source>
</reference>
<evidence type="ECO:0000313" key="6">
    <source>
        <dbReference type="EMBL" id="MFC0542717.1"/>
    </source>
</evidence>
<sequence length="202" mass="21648">MPKPAGSYHHGDLRRALLAAALELVAEKGPQGFTMSEAAKRAGVSSAAPYRHFADKDALLGEVAEQGFVALGQALDRIAARGRDPRELLVRLGRGYVRWALANPDHYKVMFDDAYGVEDFSDVRPAGRHTFLVLLNAIEAGQQAGLLRAQDPRAVAGPLWSVIHGIALLQIGHKFRAVGIREGAEALAARTITALLASPEIA</sequence>
<feature type="DNA-binding region" description="H-T-H motif" evidence="4">
    <location>
        <begin position="34"/>
        <end position="53"/>
    </location>
</feature>